<accession>A0ABV3PLW5</accession>
<dbReference type="PANTHER" id="PTHR43317:SF3">
    <property type="entry name" value="BLR2883 PROTEIN"/>
    <property type="match status" value="1"/>
</dbReference>
<keyword evidence="3" id="KW-1185">Reference proteome</keyword>
<dbReference type="Proteomes" id="UP001555786">
    <property type="component" value="Unassembled WGS sequence"/>
</dbReference>
<organism evidence="2 3">
    <name type="scientific">Labrys neptuniae</name>
    <dbReference type="NCBI Taxonomy" id="376174"/>
    <lineage>
        <taxon>Bacteria</taxon>
        <taxon>Pseudomonadati</taxon>
        <taxon>Pseudomonadota</taxon>
        <taxon>Alphaproteobacteria</taxon>
        <taxon>Hyphomicrobiales</taxon>
        <taxon>Xanthobacteraceae</taxon>
        <taxon>Labrys</taxon>
    </lineage>
</organism>
<keyword evidence="1" id="KW-0620">Polyamine biosynthesis</keyword>
<evidence type="ECO:0008006" key="4">
    <source>
        <dbReference type="Google" id="ProtNLM"/>
    </source>
</evidence>
<dbReference type="PANTHER" id="PTHR43317">
    <property type="entry name" value="THERMOSPERMINE SYNTHASE ACAULIS5"/>
    <property type="match status" value="1"/>
</dbReference>
<dbReference type="EMBL" id="JBFNQD010000003">
    <property type="protein sequence ID" value="MEW9306630.1"/>
    <property type="molecule type" value="Genomic_DNA"/>
</dbReference>
<dbReference type="SUPFAM" id="SSF53335">
    <property type="entry name" value="S-adenosyl-L-methionine-dependent methyltransferases"/>
    <property type="match status" value="1"/>
</dbReference>
<comment type="caution">
    <text evidence="2">The sequence shown here is derived from an EMBL/GenBank/DDBJ whole genome shotgun (WGS) entry which is preliminary data.</text>
</comment>
<dbReference type="RefSeq" id="WP_367624282.1">
    <property type="nucleotide sequence ID" value="NZ_JBFNQD010000003.1"/>
</dbReference>
<dbReference type="Gene3D" id="3.40.50.150">
    <property type="entry name" value="Vaccinia Virus protein VP39"/>
    <property type="match status" value="1"/>
</dbReference>
<proteinExistence type="predicted"/>
<evidence type="ECO:0000256" key="1">
    <source>
        <dbReference type="ARBA" id="ARBA00023115"/>
    </source>
</evidence>
<dbReference type="InterPro" id="IPR029063">
    <property type="entry name" value="SAM-dependent_MTases_sf"/>
</dbReference>
<gene>
    <name evidence="2" type="ORF">ABXS05_13850</name>
</gene>
<sequence length="224" mass="23968">MEIWTELDSLVTAEGDRIALRRRGGLFDIRFNGWELMSNHDPRSEIVLAGTVCRHLDAQAPRILIGGLGMGYTLKATLDAAGPQARILVSELLPEIVAWNRGVLAPLAGHPLADPRVEVRTGSVAEIIAAEPGGFDAILLDTDNGPDYVVHAPNHWLYSGEGIARIISALAPGGVAGLWSATQSEAFEANLAASALPWRRERVSLGEPGQEPFHMVYLIGVPAG</sequence>
<name>A0ABV3PLW5_9HYPH</name>
<evidence type="ECO:0000313" key="2">
    <source>
        <dbReference type="EMBL" id="MEW9306630.1"/>
    </source>
</evidence>
<protein>
    <recommendedName>
        <fullName evidence="4">Spermidine synthase</fullName>
    </recommendedName>
</protein>
<reference evidence="2 3" key="1">
    <citation type="submission" date="2024-07" db="EMBL/GenBank/DDBJ databases">
        <title>Description of Labrys sedimenti sp. nov., isolated from a diclofenac-degrading enrichment culture.</title>
        <authorList>
            <person name="Tancsics A."/>
            <person name="Csepanyi A."/>
        </authorList>
    </citation>
    <scope>NUCLEOTIDE SEQUENCE [LARGE SCALE GENOMIC DNA]</scope>
    <source>
        <strain evidence="2 3">LMG 23578</strain>
    </source>
</reference>
<evidence type="ECO:0000313" key="3">
    <source>
        <dbReference type="Proteomes" id="UP001555786"/>
    </source>
</evidence>